<dbReference type="NCBIfam" id="TIGR00104">
    <property type="entry name" value="tRNA_TsaA"/>
    <property type="match status" value="1"/>
</dbReference>
<dbReference type="CDD" id="cd09281">
    <property type="entry name" value="UPF0066"/>
    <property type="match status" value="1"/>
</dbReference>
<sequence>MSNSYSIEPIGVCRTPYAQKFAIPRQPGLVPAAQGIIEMAPGFDNPDLLRGLEQYSHIWLTFLFHQNLEQGWRPTIRPPRLGGNARIGVLASRSTFRPNGLGQSVVEIEAVDIDSRPPRVIIRGMDLLDGTPIIDIKPYIPYADSIPKARGGMAQKAPQTISVEFAKAALQLIQQLPVSKYPNLQQIIVEVLQQDPRPAYKAKRQDDKRYTMQLFDLDISWHFNDGCAKVESVAPLNN</sequence>
<evidence type="ECO:0000313" key="4">
    <source>
        <dbReference type="EMBL" id="GLP96691.1"/>
    </source>
</evidence>
<protein>
    <submittedName>
        <fullName evidence="4">tRNA (N6-threonylcarbamoyladenosine(37)-N6)-methyltransferase TrmO</fullName>
    </submittedName>
</protein>
<dbReference type="Gene3D" id="2.40.30.70">
    <property type="entry name" value="YaeB-like"/>
    <property type="match status" value="1"/>
</dbReference>
<evidence type="ECO:0000256" key="2">
    <source>
        <dbReference type="ARBA" id="ARBA00033753"/>
    </source>
</evidence>
<accession>A0AA37RX36</accession>
<dbReference type="EMBL" id="BSNC01000005">
    <property type="protein sequence ID" value="GLP96691.1"/>
    <property type="molecule type" value="Genomic_DNA"/>
</dbReference>
<evidence type="ECO:0000313" key="5">
    <source>
        <dbReference type="Proteomes" id="UP001161422"/>
    </source>
</evidence>
<evidence type="ECO:0000259" key="3">
    <source>
        <dbReference type="PROSITE" id="PS51668"/>
    </source>
</evidence>
<dbReference type="InterPro" id="IPR023370">
    <property type="entry name" value="TrmO-like_N"/>
</dbReference>
<dbReference type="PANTHER" id="PTHR12818:SF0">
    <property type="entry name" value="TRNA (ADENINE(37)-N6)-METHYLTRANSFERASE"/>
    <property type="match status" value="1"/>
</dbReference>
<keyword evidence="5" id="KW-1185">Reference proteome</keyword>
<reference evidence="4" key="2">
    <citation type="submission" date="2023-01" db="EMBL/GenBank/DDBJ databases">
        <title>Draft genome sequence of Paraferrimonas sedimenticola strain NBRC 101628.</title>
        <authorList>
            <person name="Sun Q."/>
            <person name="Mori K."/>
        </authorList>
    </citation>
    <scope>NUCLEOTIDE SEQUENCE</scope>
    <source>
        <strain evidence="4">NBRC 101628</strain>
    </source>
</reference>
<comment type="caution">
    <text evidence="4">The sequence shown here is derived from an EMBL/GenBank/DDBJ whole genome shotgun (WGS) entry which is preliminary data.</text>
</comment>
<dbReference type="InterPro" id="IPR040372">
    <property type="entry name" value="YaeB-like"/>
</dbReference>
<feature type="domain" description="TsaA-like" evidence="3">
    <location>
        <begin position="7"/>
        <end position="148"/>
    </location>
</feature>
<dbReference type="AlphaFoldDB" id="A0AA37RX36"/>
<dbReference type="Pfam" id="PF01980">
    <property type="entry name" value="TrmO_N"/>
    <property type="match status" value="1"/>
</dbReference>
<dbReference type="Proteomes" id="UP001161422">
    <property type="component" value="Unassembled WGS sequence"/>
</dbReference>
<dbReference type="PROSITE" id="PS51668">
    <property type="entry name" value="TSAA_2"/>
    <property type="match status" value="1"/>
</dbReference>
<dbReference type="InterPro" id="IPR036413">
    <property type="entry name" value="YaeB-like_sf"/>
</dbReference>
<dbReference type="GO" id="GO:0089715">
    <property type="term" value="F:tRNA (L-threonylcarbamoyladenosine(37)-C2) methyltransferase activity"/>
    <property type="evidence" value="ECO:0007669"/>
    <property type="project" value="TreeGrafter"/>
</dbReference>
<keyword evidence="1" id="KW-0949">S-adenosyl-L-methionine</keyword>
<dbReference type="InterPro" id="IPR036414">
    <property type="entry name" value="YaeB_N_sf"/>
</dbReference>
<proteinExistence type="inferred from homology"/>
<dbReference type="SUPFAM" id="SSF118196">
    <property type="entry name" value="YaeB-like"/>
    <property type="match status" value="1"/>
</dbReference>
<dbReference type="InterPro" id="IPR041369">
    <property type="entry name" value="TrmO_C"/>
</dbReference>
<dbReference type="PANTHER" id="PTHR12818">
    <property type="entry name" value="TRNA (ADENINE(37)-N6)-METHYLTRANSFERASE"/>
    <property type="match status" value="1"/>
</dbReference>
<dbReference type="Pfam" id="PF18389">
    <property type="entry name" value="TrmO_C"/>
    <property type="match status" value="1"/>
</dbReference>
<evidence type="ECO:0000256" key="1">
    <source>
        <dbReference type="ARBA" id="ARBA00022691"/>
    </source>
</evidence>
<dbReference type="Gene3D" id="3.30.2310.10">
    <property type="entry name" value="YaeB-like"/>
    <property type="match status" value="1"/>
</dbReference>
<reference evidence="4" key="1">
    <citation type="journal article" date="2014" name="Int. J. Syst. Evol. Microbiol.">
        <title>Complete genome sequence of Corynebacterium casei LMG S-19264T (=DSM 44701T), isolated from a smear-ripened cheese.</title>
        <authorList>
            <consortium name="US DOE Joint Genome Institute (JGI-PGF)"/>
            <person name="Walter F."/>
            <person name="Albersmeier A."/>
            <person name="Kalinowski J."/>
            <person name="Ruckert C."/>
        </authorList>
    </citation>
    <scope>NUCLEOTIDE SEQUENCE</scope>
    <source>
        <strain evidence="4">NBRC 101628</strain>
    </source>
</reference>
<organism evidence="4 5">
    <name type="scientific">Paraferrimonas sedimenticola</name>
    <dbReference type="NCBI Taxonomy" id="375674"/>
    <lineage>
        <taxon>Bacteria</taxon>
        <taxon>Pseudomonadati</taxon>
        <taxon>Pseudomonadota</taxon>
        <taxon>Gammaproteobacteria</taxon>
        <taxon>Alteromonadales</taxon>
        <taxon>Ferrimonadaceae</taxon>
        <taxon>Paraferrimonas</taxon>
    </lineage>
</organism>
<comment type="similarity">
    <text evidence="2">Belongs to the tRNA methyltransferase O family.</text>
</comment>
<name>A0AA37RX36_9GAMM</name>
<gene>
    <name evidence="4" type="ORF">GCM10007895_19970</name>
</gene>
<dbReference type="RefSeq" id="WP_095504012.1">
    <property type="nucleotide sequence ID" value="NZ_BSNC01000005.1"/>
</dbReference>